<name>A0AAN7WRC6_ELEMC</name>
<reference evidence="1 2" key="1">
    <citation type="journal article" date="2023" name="Genes (Basel)">
        <title>Chromosome-Level Genome Assembly and Circadian Gene Repertoire of the Patagonia Blennie Eleginops maclovinus-The Closest Ancestral Proxy of Antarctic Cryonotothenioids.</title>
        <authorList>
            <person name="Cheng C.C."/>
            <person name="Rivera-Colon A.G."/>
            <person name="Minhas B.F."/>
            <person name="Wilson L."/>
            <person name="Rayamajhi N."/>
            <person name="Vargas-Chacoff L."/>
            <person name="Catchen J.M."/>
        </authorList>
    </citation>
    <scope>NUCLEOTIDE SEQUENCE [LARGE SCALE GENOMIC DNA]</scope>
    <source>
        <strain evidence="1">JMC-PN-2008</strain>
    </source>
</reference>
<reference evidence="1 2" key="2">
    <citation type="journal article" date="2023" name="Mol. Biol. Evol.">
        <title>Genomics of Secondarily Temperate Adaptation in the Only Non-Antarctic Icefish.</title>
        <authorList>
            <person name="Rivera-Colon A.G."/>
            <person name="Rayamajhi N."/>
            <person name="Minhas B.F."/>
            <person name="Madrigal G."/>
            <person name="Bilyk K.T."/>
            <person name="Yoon V."/>
            <person name="Hune M."/>
            <person name="Gregory S."/>
            <person name="Cheng C.H.C."/>
            <person name="Catchen J.M."/>
        </authorList>
    </citation>
    <scope>NUCLEOTIDE SEQUENCE [LARGE SCALE GENOMIC DNA]</scope>
    <source>
        <strain evidence="1">JMC-PN-2008</strain>
    </source>
</reference>
<sequence>MEALIQGLWQSTQKPLAFDSVYTGVTPPLPRPPPEWVPHVLLEETNLQMSCSVMLRRRFSDPVPLLS</sequence>
<proteinExistence type="predicted"/>
<evidence type="ECO:0000313" key="1">
    <source>
        <dbReference type="EMBL" id="KAK5847866.1"/>
    </source>
</evidence>
<accession>A0AAN7WRC6</accession>
<organism evidence="1 2">
    <name type="scientific">Eleginops maclovinus</name>
    <name type="common">Patagonian blennie</name>
    <name type="synonym">Eleginus maclovinus</name>
    <dbReference type="NCBI Taxonomy" id="56733"/>
    <lineage>
        <taxon>Eukaryota</taxon>
        <taxon>Metazoa</taxon>
        <taxon>Chordata</taxon>
        <taxon>Craniata</taxon>
        <taxon>Vertebrata</taxon>
        <taxon>Euteleostomi</taxon>
        <taxon>Actinopterygii</taxon>
        <taxon>Neopterygii</taxon>
        <taxon>Teleostei</taxon>
        <taxon>Neoteleostei</taxon>
        <taxon>Acanthomorphata</taxon>
        <taxon>Eupercaria</taxon>
        <taxon>Perciformes</taxon>
        <taxon>Notothenioidei</taxon>
        <taxon>Eleginopidae</taxon>
        <taxon>Eleginops</taxon>
    </lineage>
</organism>
<dbReference type="EMBL" id="JAUZQC010000026">
    <property type="protein sequence ID" value="KAK5847866.1"/>
    <property type="molecule type" value="Genomic_DNA"/>
</dbReference>
<evidence type="ECO:0000313" key="2">
    <source>
        <dbReference type="Proteomes" id="UP001346869"/>
    </source>
</evidence>
<dbReference type="Proteomes" id="UP001346869">
    <property type="component" value="Unassembled WGS sequence"/>
</dbReference>
<protein>
    <submittedName>
        <fullName evidence="1">Uncharacterized protein</fullName>
    </submittedName>
</protein>
<gene>
    <name evidence="1" type="ORF">PBY51_016961</name>
</gene>
<comment type="caution">
    <text evidence="1">The sequence shown here is derived from an EMBL/GenBank/DDBJ whole genome shotgun (WGS) entry which is preliminary data.</text>
</comment>
<keyword evidence="2" id="KW-1185">Reference proteome</keyword>
<dbReference type="AlphaFoldDB" id="A0AAN7WRC6"/>